<evidence type="ECO:0000313" key="13">
    <source>
        <dbReference type="Proteomes" id="UP000319663"/>
    </source>
</evidence>
<dbReference type="STRING" id="5098.A0A507QX45"/>
<dbReference type="SUPFAM" id="SSF52833">
    <property type="entry name" value="Thioredoxin-like"/>
    <property type="match status" value="1"/>
</dbReference>
<keyword evidence="11" id="KW-1133">Transmembrane helix</keyword>
<keyword evidence="3 9" id="KW-0479">Metal-binding</keyword>
<comment type="caution">
    <text evidence="12">The sequence shown here is derived from an EMBL/GenBank/DDBJ whole genome shotgun (WGS) entry which is preliminary data.</text>
</comment>
<dbReference type="InterPro" id="IPR017276">
    <property type="entry name" value="Synth_of_cyt-c-oxidase_Sco1/2"/>
</dbReference>
<dbReference type="AlphaFoldDB" id="A0A507QX45"/>
<keyword evidence="10" id="KW-1015">Disulfide bond</keyword>
<dbReference type="PANTHER" id="PTHR12151:SF5">
    <property type="entry name" value="AT19154P"/>
    <property type="match status" value="1"/>
</dbReference>
<organism evidence="12 13">
    <name type="scientific">Monascus purpureus</name>
    <name type="common">Red mold</name>
    <name type="synonym">Monascus anka</name>
    <dbReference type="NCBI Taxonomy" id="5098"/>
    <lineage>
        <taxon>Eukaryota</taxon>
        <taxon>Fungi</taxon>
        <taxon>Dikarya</taxon>
        <taxon>Ascomycota</taxon>
        <taxon>Pezizomycotina</taxon>
        <taxon>Eurotiomycetes</taxon>
        <taxon>Eurotiomycetidae</taxon>
        <taxon>Eurotiales</taxon>
        <taxon>Aspergillaceae</taxon>
        <taxon>Monascus</taxon>
    </lineage>
</organism>
<dbReference type="FunFam" id="3.40.30.10:FF:000013">
    <property type="entry name" value="Blast:Protein SCO1 homolog, mitochondrial"/>
    <property type="match status" value="1"/>
</dbReference>
<dbReference type="GO" id="GO:0005507">
    <property type="term" value="F:copper ion binding"/>
    <property type="evidence" value="ECO:0007669"/>
    <property type="project" value="InterPro"/>
</dbReference>
<dbReference type="Pfam" id="PF02630">
    <property type="entry name" value="SCO1-SenC"/>
    <property type="match status" value="1"/>
</dbReference>
<name>A0A507QX45_MONPU</name>
<dbReference type="PANTHER" id="PTHR12151">
    <property type="entry name" value="ELECTRON TRANSPORT PROTIN SCO1/SENC FAMILY MEMBER"/>
    <property type="match status" value="1"/>
</dbReference>
<dbReference type="EMBL" id="VIFY01000036">
    <property type="protein sequence ID" value="TQB74037.1"/>
    <property type="molecule type" value="Genomic_DNA"/>
</dbReference>
<dbReference type="CDD" id="cd02968">
    <property type="entry name" value="SCO"/>
    <property type="match status" value="1"/>
</dbReference>
<dbReference type="GO" id="GO:0006878">
    <property type="term" value="P:intracellular copper ion homeostasis"/>
    <property type="evidence" value="ECO:0007669"/>
    <property type="project" value="UniProtKB-UniRule"/>
</dbReference>
<dbReference type="PIRSF" id="PIRSF037736">
    <property type="entry name" value="SCO1"/>
    <property type="match status" value="1"/>
</dbReference>
<protein>
    <submittedName>
        <fullName evidence="12">Cu-binding protein</fullName>
    </submittedName>
</protein>
<feature type="disulfide bond" description="Redox-active" evidence="10">
    <location>
        <begin position="89"/>
        <end position="93"/>
    </location>
</feature>
<dbReference type="InterPro" id="IPR036249">
    <property type="entry name" value="Thioredoxin-like_sf"/>
</dbReference>
<dbReference type="GO" id="GO:0033617">
    <property type="term" value="P:mitochondrial respiratory chain complex IV assembly"/>
    <property type="evidence" value="ECO:0007669"/>
    <property type="project" value="TreeGrafter"/>
</dbReference>
<dbReference type="Gene3D" id="3.40.30.10">
    <property type="entry name" value="Glutaredoxin"/>
    <property type="match status" value="1"/>
</dbReference>
<evidence type="ECO:0000256" key="2">
    <source>
        <dbReference type="ARBA" id="ARBA00010996"/>
    </source>
</evidence>
<dbReference type="InterPro" id="IPR003782">
    <property type="entry name" value="SCO1/SenC"/>
</dbReference>
<feature type="transmembrane region" description="Helical" evidence="11">
    <location>
        <begin position="13"/>
        <end position="32"/>
    </location>
</feature>
<evidence type="ECO:0000256" key="8">
    <source>
        <dbReference type="PIRNR" id="PIRNR037736"/>
    </source>
</evidence>
<dbReference type="GO" id="GO:0016531">
    <property type="term" value="F:copper chaperone activity"/>
    <property type="evidence" value="ECO:0007669"/>
    <property type="project" value="InterPro"/>
</dbReference>
<feature type="binding site" evidence="9">
    <location>
        <position position="89"/>
    </location>
    <ligand>
        <name>Cu cation</name>
        <dbReference type="ChEBI" id="CHEBI:23378"/>
    </ligand>
</feature>
<proteinExistence type="inferred from homology"/>
<evidence type="ECO:0000256" key="9">
    <source>
        <dbReference type="PIRSR" id="PIRSR037736-1"/>
    </source>
</evidence>
<keyword evidence="11" id="KW-0812">Transmembrane</keyword>
<evidence type="ECO:0000256" key="4">
    <source>
        <dbReference type="ARBA" id="ARBA00022792"/>
    </source>
</evidence>
<keyword evidence="6 8" id="KW-0496">Mitochondrion</keyword>
<evidence type="ECO:0000256" key="10">
    <source>
        <dbReference type="PIRSR" id="PIRSR603782-2"/>
    </source>
</evidence>
<dbReference type="Proteomes" id="UP000319663">
    <property type="component" value="Unassembled WGS sequence"/>
</dbReference>
<keyword evidence="5 9" id="KW-0186">Copper</keyword>
<comment type="similarity">
    <text evidence="2 8">Belongs to the SCO1/2 family.</text>
</comment>
<evidence type="ECO:0000313" key="12">
    <source>
        <dbReference type="EMBL" id="TQB74037.1"/>
    </source>
</evidence>
<dbReference type="GO" id="GO:0045454">
    <property type="term" value="P:cell redox homeostasis"/>
    <property type="evidence" value="ECO:0007669"/>
    <property type="project" value="UniProtKB-ARBA"/>
</dbReference>
<evidence type="ECO:0000256" key="3">
    <source>
        <dbReference type="ARBA" id="ARBA00022723"/>
    </source>
</evidence>
<feature type="binding site" evidence="9">
    <location>
        <position position="182"/>
    </location>
    <ligand>
        <name>Cu cation</name>
        <dbReference type="ChEBI" id="CHEBI:23378"/>
    </ligand>
</feature>
<accession>A0A507QX45</accession>
<sequence>MGQLKSRYSNGPFSWKAAVLLVLTGAGMIVYFRHEKARLERKRIAELSKGVGKPKVGGPFVLKDLEGKEFTEQDLRGKYSFVYFGFTHCPDICPDELDKMADVIDKVKEATKGQNIFLPVFITCDPLRDTPEVLKAYLKEFHPDIIGLTGTYDQIKHVCKQYRVYFSTPRDVKPGEDYLVDHSIYFYLMDPDGDFVECIGRQDTPETATGTIMEHINDWKREGKPLNTK</sequence>
<evidence type="ECO:0000256" key="6">
    <source>
        <dbReference type="ARBA" id="ARBA00023128"/>
    </source>
</evidence>
<gene>
    <name evidence="12" type="primary">SCO1</name>
    <name evidence="12" type="ORF">MPDQ_005236</name>
</gene>
<keyword evidence="4 8" id="KW-0999">Mitochondrion inner membrane</keyword>
<keyword evidence="7 11" id="KW-0472">Membrane</keyword>
<comment type="subcellular location">
    <subcellularLocation>
        <location evidence="1 8">Mitochondrion inner membrane</location>
    </subcellularLocation>
</comment>
<keyword evidence="13" id="KW-1185">Reference proteome</keyword>
<evidence type="ECO:0000256" key="7">
    <source>
        <dbReference type="ARBA" id="ARBA00023136"/>
    </source>
</evidence>
<evidence type="ECO:0000256" key="5">
    <source>
        <dbReference type="ARBA" id="ARBA00023008"/>
    </source>
</evidence>
<dbReference type="GO" id="GO:0005743">
    <property type="term" value="C:mitochondrial inner membrane"/>
    <property type="evidence" value="ECO:0007669"/>
    <property type="project" value="UniProtKB-SubCell"/>
</dbReference>
<evidence type="ECO:0000256" key="1">
    <source>
        <dbReference type="ARBA" id="ARBA00004273"/>
    </source>
</evidence>
<reference evidence="12 13" key="1">
    <citation type="submission" date="2019-06" db="EMBL/GenBank/DDBJ databases">
        <title>Wine fermentation using esterase from Monascus purpureus.</title>
        <authorList>
            <person name="Geng C."/>
            <person name="Zhang Y."/>
        </authorList>
    </citation>
    <scope>NUCLEOTIDE SEQUENCE [LARGE SCALE GENOMIC DNA]</scope>
    <source>
        <strain evidence="12">HQ1</strain>
    </source>
</reference>
<evidence type="ECO:0000256" key="11">
    <source>
        <dbReference type="SAM" id="Phobius"/>
    </source>
</evidence>
<feature type="binding site" evidence="9">
    <location>
        <position position="93"/>
    </location>
    <ligand>
        <name>Cu cation</name>
        <dbReference type="ChEBI" id="CHEBI:23378"/>
    </ligand>
</feature>